<proteinExistence type="predicted"/>
<accession>A0ABW5NVM0</accession>
<dbReference type="SUPFAM" id="SSF74853">
    <property type="entry name" value="Lamin A/C globular tail domain"/>
    <property type="match status" value="1"/>
</dbReference>
<dbReference type="NCBIfam" id="TIGR04131">
    <property type="entry name" value="Bac_Flav_CTERM"/>
    <property type="match status" value="1"/>
</dbReference>
<dbReference type="InterPro" id="IPR001322">
    <property type="entry name" value="Lamin_tail_dom"/>
</dbReference>
<dbReference type="InterPro" id="IPR014756">
    <property type="entry name" value="Ig_E-set"/>
</dbReference>
<reference evidence="3" key="1">
    <citation type="journal article" date="2019" name="Int. J. Syst. Evol. Microbiol.">
        <title>The Global Catalogue of Microorganisms (GCM) 10K type strain sequencing project: providing services to taxonomists for standard genome sequencing and annotation.</title>
        <authorList>
            <consortium name="The Broad Institute Genomics Platform"/>
            <consortium name="The Broad Institute Genome Sequencing Center for Infectious Disease"/>
            <person name="Wu L."/>
            <person name="Ma J."/>
        </authorList>
    </citation>
    <scope>NUCLEOTIDE SEQUENCE [LARGE SCALE GENOMIC DNA]</scope>
    <source>
        <strain evidence="3">KCTC 42107</strain>
    </source>
</reference>
<dbReference type="Proteomes" id="UP001597480">
    <property type="component" value="Unassembled WGS sequence"/>
</dbReference>
<organism evidence="2 3">
    <name type="scientific">Flavobacterium suzhouense</name>
    <dbReference type="NCBI Taxonomy" id="1529638"/>
    <lineage>
        <taxon>Bacteria</taxon>
        <taxon>Pseudomonadati</taxon>
        <taxon>Bacteroidota</taxon>
        <taxon>Flavobacteriia</taxon>
        <taxon>Flavobacteriales</taxon>
        <taxon>Flavobacteriaceae</taxon>
        <taxon>Flavobacterium</taxon>
    </lineage>
</organism>
<dbReference type="Pfam" id="PF00932">
    <property type="entry name" value="LTD"/>
    <property type="match status" value="1"/>
</dbReference>
<dbReference type="InterPro" id="IPR002909">
    <property type="entry name" value="IPT_dom"/>
</dbReference>
<dbReference type="InterPro" id="IPR026341">
    <property type="entry name" value="T9SS_type_B"/>
</dbReference>
<evidence type="ECO:0000313" key="2">
    <source>
        <dbReference type="EMBL" id="MFD2602072.1"/>
    </source>
</evidence>
<dbReference type="PROSITE" id="PS51841">
    <property type="entry name" value="LTD"/>
    <property type="match status" value="1"/>
</dbReference>
<dbReference type="RefSeq" id="WP_379820570.1">
    <property type="nucleotide sequence ID" value="NZ_JBHUMD010000010.1"/>
</dbReference>
<gene>
    <name evidence="2" type="ORF">ACFSR3_08385</name>
</gene>
<dbReference type="Pfam" id="PF01833">
    <property type="entry name" value="TIG"/>
    <property type="match status" value="1"/>
</dbReference>
<protein>
    <submittedName>
        <fullName evidence="2">Gliding motility-associated C-terminal domain-containing protein</fullName>
    </submittedName>
</protein>
<dbReference type="InterPro" id="IPR036415">
    <property type="entry name" value="Lamin_tail_dom_sf"/>
</dbReference>
<comment type="caution">
    <text evidence="2">The sequence shown here is derived from an EMBL/GenBank/DDBJ whole genome shotgun (WGS) entry which is preliminary data.</text>
</comment>
<dbReference type="SUPFAM" id="SSF81296">
    <property type="entry name" value="E set domains"/>
    <property type="match status" value="1"/>
</dbReference>
<dbReference type="EMBL" id="JBHUMD010000010">
    <property type="protein sequence ID" value="MFD2602072.1"/>
    <property type="molecule type" value="Genomic_DNA"/>
</dbReference>
<dbReference type="CDD" id="cd00603">
    <property type="entry name" value="IPT_PCSR"/>
    <property type="match status" value="1"/>
</dbReference>
<dbReference type="Gene3D" id="2.60.40.10">
    <property type="entry name" value="Immunoglobulins"/>
    <property type="match status" value="2"/>
</dbReference>
<dbReference type="InterPro" id="IPR013783">
    <property type="entry name" value="Ig-like_fold"/>
</dbReference>
<name>A0ABW5NVM0_9FLAO</name>
<evidence type="ECO:0000313" key="3">
    <source>
        <dbReference type="Proteomes" id="UP001597480"/>
    </source>
</evidence>
<keyword evidence="3" id="KW-1185">Reference proteome</keyword>
<dbReference type="Pfam" id="PF13585">
    <property type="entry name" value="CHU_C"/>
    <property type="match status" value="1"/>
</dbReference>
<evidence type="ECO:0000259" key="1">
    <source>
        <dbReference type="PROSITE" id="PS51841"/>
    </source>
</evidence>
<sequence>MSAQIVYQHNFGTGTINTYPYTVAPNIINADLSNSAWTNEAGTWVNYNGSAGVALGLYNFTGTTSVTLSFTVAPGKQLSIDSYSFWRQRSPSGGQNWSMAINGTNVGSGTIPSSGANTGTLLPTSPVSALTGTVNIVMTLSGGSGAGTFRVDDFTLNGTVTSACASPVITSLNPVSGPVNTFVTINGSGFQNGTGTSSVKFNGSEAAFTVISDSQIMATIPAGATSGQITVTTNSCPGTGPTFTVTTSNCTVPLPPSDLYISELYDQESGSGGMIEIYNPTTSTINLSGYTLQRYGNITDTTPTAGYILNLTGTLGSEMVYLIACSAPNASICVAPSSSATLGNGFNDNDKFELLKNNVVIDRVNTPSQKGFTLIRKPNALAPVTTYNANDWNITLHPEDQPGVNLPNNYCQDLGNHIVDPIPGGTTPTITNPVSVTACENSNTSLSVALSDPTGFTYQWKVLVAGNWINVTNNTNYSGATTATLTINNIPSAFNGNQYYCEMTSGTTCTLISNAARLSLLTQPAVATVTPVQPTCTTATGSVTITAPIAADITYSINGTTYQAGTTFANLTPGTYTVTVKNAAGCTSETSAIIINPAPATPAVATVSTSQPTCTTATGSITVAAPIDTDLTYSIDGTNFQSGTTFANLTPGNYTITVKNTAGCTSQTGTITINTTPSAPAIATVTTAHPTCLLPTGSITVTAPIAAGTTYSIDGITYQSGTTFTNLTPGSYTITVKNAAGCTSVTSPININTAPGAPATATTTQTQPTCSTTTGSITIISPLATDLTYSIDGITYQTGTAFTNLIPGTYTVTVKNAAGCTSVTTPITINVAPDAPAVANTTTVQPDCITPTGSIIVNTPVAADLTYSIDGITYQTGVTFTNLAPGNYTIVVKNAAGCTSETATISINTVPNAPELPTVTTVQPSCAQPIGSIIVNTPVGADLTYSINGIDFQSSTIFNNLAAGNYTVTVKNTSGCISTTSGIIINPITDAPVVATVTTTQPTCALPTGSITITSPITGDLTYSIDDTNFQSGTTFNTLAPGTYIVTVKNTAGCTSSTPAITINAVPGLPQITIKQGCSDDKTLANNYIVEALPLDATFDINTADFEWKDNSGNTIGSNENTFNVTKYLANNSDSTQLPFEFTVTVTNAEGCENTVLIGVDSYFCNIPRGISPDNDGMNDNFNLTGMNVTKLSIFNRYGHEVYSKNNYTNEWHGQTNQDTDLPTGTYYYVIESSGNQQTGWVYLNRRD</sequence>
<feature type="domain" description="LTD" evidence="1">
    <location>
        <begin position="246"/>
        <end position="475"/>
    </location>
</feature>